<keyword evidence="1" id="KW-0812">Transmembrane</keyword>
<keyword evidence="3" id="KW-1185">Reference proteome</keyword>
<proteinExistence type="predicted"/>
<organism evidence="2 3">
    <name type="scientific">Handroanthus impetiginosus</name>
    <dbReference type="NCBI Taxonomy" id="429701"/>
    <lineage>
        <taxon>Eukaryota</taxon>
        <taxon>Viridiplantae</taxon>
        <taxon>Streptophyta</taxon>
        <taxon>Embryophyta</taxon>
        <taxon>Tracheophyta</taxon>
        <taxon>Spermatophyta</taxon>
        <taxon>Magnoliopsida</taxon>
        <taxon>eudicotyledons</taxon>
        <taxon>Gunneridae</taxon>
        <taxon>Pentapetalae</taxon>
        <taxon>asterids</taxon>
        <taxon>lamiids</taxon>
        <taxon>Lamiales</taxon>
        <taxon>Bignoniaceae</taxon>
        <taxon>Crescentiina</taxon>
        <taxon>Tabebuia alliance</taxon>
        <taxon>Handroanthus</taxon>
    </lineage>
</organism>
<dbReference type="Proteomes" id="UP000231279">
    <property type="component" value="Unassembled WGS sequence"/>
</dbReference>
<sequence>MDPVKNRGRTNFFGCFKPVADEDEPCIHPLPPPSGSESSGRTKTAHQMFYRSLKTVFLRTPLVKKLRNKRYSRRDSCRSSCNLSSSKPKKLITSIKKRPSQMGFSDQEELILGDNSDCNSSLFSSSCANSCASSISSRSGSERIEGSALPSGLRQTITKNRQHGMKRGGIKCYDYNPVAGMCVVLVCLAALVFGGKAFAIVTCVSTWLVFAPSRPSEVSGRPTNNVVVESEEDRKRVIIEGLLERNRPRIGFTSS</sequence>
<reference evidence="3" key="1">
    <citation type="journal article" date="2018" name="Gigascience">
        <title>Genome assembly of the Pink Ipe (Handroanthus impetiginosus, Bignoniaceae), a highly valued, ecologically keystone Neotropical timber forest tree.</title>
        <authorList>
            <person name="Silva-Junior O.B."/>
            <person name="Grattapaglia D."/>
            <person name="Novaes E."/>
            <person name="Collevatti R.G."/>
        </authorList>
    </citation>
    <scope>NUCLEOTIDE SEQUENCE [LARGE SCALE GENOMIC DNA]</scope>
    <source>
        <strain evidence="3">cv. UFG-1</strain>
    </source>
</reference>
<dbReference type="AlphaFoldDB" id="A0A2G9HZW4"/>
<evidence type="ECO:0000256" key="1">
    <source>
        <dbReference type="SAM" id="Phobius"/>
    </source>
</evidence>
<keyword evidence="1" id="KW-1133">Transmembrane helix</keyword>
<keyword evidence="1" id="KW-0472">Membrane</keyword>
<accession>A0A2G9HZW4</accession>
<evidence type="ECO:0000313" key="2">
    <source>
        <dbReference type="EMBL" id="PIN23049.1"/>
    </source>
</evidence>
<evidence type="ECO:0008006" key="4">
    <source>
        <dbReference type="Google" id="ProtNLM"/>
    </source>
</evidence>
<feature type="transmembrane region" description="Helical" evidence="1">
    <location>
        <begin position="178"/>
        <end position="211"/>
    </location>
</feature>
<gene>
    <name evidence="2" type="ORF">CDL12_04230</name>
</gene>
<dbReference type="PANTHER" id="PTHR34379:SF6">
    <property type="entry name" value="PROTEIN 3F"/>
    <property type="match status" value="1"/>
</dbReference>
<evidence type="ECO:0000313" key="3">
    <source>
        <dbReference type="Proteomes" id="UP000231279"/>
    </source>
</evidence>
<protein>
    <recommendedName>
        <fullName evidence="4">Transmembrane protein</fullName>
    </recommendedName>
</protein>
<name>A0A2G9HZW4_9LAMI</name>
<dbReference type="EMBL" id="NKXS01000642">
    <property type="protein sequence ID" value="PIN23049.1"/>
    <property type="molecule type" value="Genomic_DNA"/>
</dbReference>
<comment type="caution">
    <text evidence="2">The sequence shown here is derived from an EMBL/GenBank/DDBJ whole genome shotgun (WGS) entry which is preliminary data.</text>
</comment>
<dbReference type="InterPro" id="IPR040411">
    <property type="entry name" value="At5g23160-like"/>
</dbReference>
<dbReference type="OrthoDB" id="1886721at2759"/>
<dbReference type="PANTHER" id="PTHR34379">
    <property type="entry name" value="OS07G0553800 PROTEIN"/>
    <property type="match status" value="1"/>
</dbReference>